<dbReference type="SUPFAM" id="SSF52047">
    <property type="entry name" value="RNI-like"/>
    <property type="match status" value="1"/>
</dbReference>
<dbReference type="CDD" id="cd22160">
    <property type="entry name" value="F-box_AtFBL13-like"/>
    <property type="match status" value="1"/>
</dbReference>
<sequence>MLNKTAASGKGQFGDLTDDLLRHVLSFLPAADALQTCVLDTRWRDLWRRTTDLLLVFDETSFPSSGRFKQLVKLFIHLRGNSPLDKCKIVACVDDEEGCTYTNTMLLIKYALKCQHLKLLHLEQVNLKFSALNFSRCPVLEDLKMQRCGIDGRRISSKSLKRLCISDFCYFPEDFHVRIFAPGLISLQLDGFNGLTPSLEYMPFLEIAYVGLRDECYDFCRSNRQDCEFDDCGCHAYPVGEGVLLHGLSNAVNLEFYLHMGFKMLPHIRQTEDSITQ</sequence>
<dbReference type="EMBL" id="LT934122">
    <property type="protein sequence ID" value="VAI62429.1"/>
    <property type="molecule type" value="Genomic_DNA"/>
</dbReference>
<dbReference type="InterPro" id="IPR053197">
    <property type="entry name" value="F-box_SCFL_complex_component"/>
</dbReference>
<accession>A0A9R0YWX3</accession>
<protein>
    <recommendedName>
        <fullName evidence="3">F-box domain-containing protein</fullName>
    </recommendedName>
</protein>
<name>A0A9R0YWX3_TRITD</name>
<dbReference type="InterPro" id="IPR053781">
    <property type="entry name" value="F-box_AtFBL13-like"/>
</dbReference>
<evidence type="ECO:0008006" key="3">
    <source>
        <dbReference type="Google" id="ProtNLM"/>
    </source>
</evidence>
<organism evidence="1 2">
    <name type="scientific">Triticum turgidum subsp. durum</name>
    <name type="common">Durum wheat</name>
    <name type="synonym">Triticum durum</name>
    <dbReference type="NCBI Taxonomy" id="4567"/>
    <lineage>
        <taxon>Eukaryota</taxon>
        <taxon>Viridiplantae</taxon>
        <taxon>Streptophyta</taxon>
        <taxon>Embryophyta</taxon>
        <taxon>Tracheophyta</taxon>
        <taxon>Spermatophyta</taxon>
        <taxon>Magnoliopsida</taxon>
        <taxon>Liliopsida</taxon>
        <taxon>Poales</taxon>
        <taxon>Poaceae</taxon>
        <taxon>BOP clade</taxon>
        <taxon>Pooideae</taxon>
        <taxon>Triticodae</taxon>
        <taxon>Triticeae</taxon>
        <taxon>Triticinae</taxon>
        <taxon>Triticum</taxon>
    </lineage>
</organism>
<dbReference type="AlphaFoldDB" id="A0A9R0YWX3"/>
<keyword evidence="2" id="KW-1185">Reference proteome</keyword>
<dbReference type="Gramene" id="TRITD6Bv1G212090.1">
    <property type="protein sequence ID" value="TRITD6Bv1G212090.1"/>
    <property type="gene ID" value="TRITD6Bv1G212090"/>
</dbReference>
<dbReference type="SUPFAM" id="SSF81383">
    <property type="entry name" value="F-box domain"/>
    <property type="match status" value="1"/>
</dbReference>
<evidence type="ECO:0000313" key="2">
    <source>
        <dbReference type="Proteomes" id="UP000324705"/>
    </source>
</evidence>
<proteinExistence type="predicted"/>
<dbReference type="Proteomes" id="UP000324705">
    <property type="component" value="Chromosome 6B"/>
</dbReference>
<evidence type="ECO:0000313" key="1">
    <source>
        <dbReference type="EMBL" id="VAI62429.1"/>
    </source>
</evidence>
<reference evidence="1 2" key="1">
    <citation type="submission" date="2017-09" db="EMBL/GenBank/DDBJ databases">
        <authorList>
            <consortium name="International Durum Wheat Genome Sequencing Consortium (IDWGSC)"/>
            <person name="Milanesi L."/>
        </authorList>
    </citation>
    <scope>NUCLEOTIDE SEQUENCE [LARGE SCALE GENOMIC DNA]</scope>
    <source>
        <strain evidence="2">cv. Svevo</strain>
    </source>
</reference>
<dbReference type="PANTHER" id="PTHR34223">
    <property type="entry name" value="OS11G0201299 PROTEIN"/>
    <property type="match status" value="1"/>
</dbReference>
<dbReference type="InterPro" id="IPR036047">
    <property type="entry name" value="F-box-like_dom_sf"/>
</dbReference>
<gene>
    <name evidence="1" type="ORF">TRITD_6Bv1G212090</name>
</gene>
<dbReference type="PANTHER" id="PTHR34223:SF59">
    <property type="entry name" value="F-BOX DOMAIN-CONTAINING PROTEIN"/>
    <property type="match status" value="1"/>
</dbReference>